<protein>
    <submittedName>
        <fullName evidence="1">Uncharacterized protein</fullName>
    </submittedName>
</protein>
<keyword evidence="2" id="KW-1185">Reference proteome</keyword>
<dbReference type="AlphaFoldDB" id="A0A1I7KMI7"/>
<sequence>MGYSLDFRKRVLAYKDKHFILIPLYVKEKKLKTSNYIGLPSGNNNILVYYKVIYFKI</sequence>
<gene>
    <name evidence="1" type="ORF">SAMN05421784_1801</name>
</gene>
<accession>A0A1I7KMI7</accession>
<evidence type="ECO:0000313" key="2">
    <source>
        <dbReference type="Proteomes" id="UP000242496"/>
    </source>
</evidence>
<dbReference type="EMBL" id="FPBJ01000080">
    <property type="protein sequence ID" value="SFU98621.1"/>
    <property type="molecule type" value="Genomic_DNA"/>
</dbReference>
<name>A0A1I7KMI7_9GAMM</name>
<evidence type="ECO:0000313" key="1">
    <source>
        <dbReference type="EMBL" id="SFU98621.1"/>
    </source>
</evidence>
<organism evidence="1 2">
    <name type="scientific">Xenorhabdus koppenhoeferi</name>
    <dbReference type="NCBI Taxonomy" id="351659"/>
    <lineage>
        <taxon>Bacteria</taxon>
        <taxon>Pseudomonadati</taxon>
        <taxon>Pseudomonadota</taxon>
        <taxon>Gammaproteobacteria</taxon>
        <taxon>Enterobacterales</taxon>
        <taxon>Morganellaceae</taxon>
        <taxon>Xenorhabdus</taxon>
    </lineage>
</organism>
<proteinExistence type="predicted"/>
<reference evidence="2" key="1">
    <citation type="submission" date="2016-10" db="EMBL/GenBank/DDBJ databases">
        <authorList>
            <person name="Varghese N."/>
            <person name="Submissions S."/>
        </authorList>
    </citation>
    <scope>NUCLEOTIDE SEQUENCE [LARGE SCALE GENOMIC DNA]</scope>
    <source>
        <strain evidence="2">DSM 18168</strain>
    </source>
</reference>
<dbReference type="Proteomes" id="UP000242496">
    <property type="component" value="Unassembled WGS sequence"/>
</dbReference>